<dbReference type="EMBL" id="NXIB02000054">
    <property type="protein sequence ID" value="PHX55380.1"/>
    <property type="molecule type" value="Genomic_DNA"/>
</dbReference>
<protein>
    <submittedName>
        <fullName evidence="2">Uncharacterized protein</fullName>
    </submittedName>
</protein>
<keyword evidence="1" id="KW-0472">Membrane</keyword>
<keyword evidence="1" id="KW-1133">Transmembrane helix</keyword>
<reference evidence="2" key="1">
    <citation type="submission" date="2017-10" db="EMBL/GenBank/DDBJ databases">
        <title>Draft genome sequence of the planktic cyanobacteria Tychonema bourrellyi isolated from alpine lentic freshwater.</title>
        <authorList>
            <person name="Tett A."/>
            <person name="Armanini F."/>
            <person name="Asnicar F."/>
            <person name="Boscaini A."/>
            <person name="Pasolli E."/>
            <person name="Zolfo M."/>
            <person name="Donati C."/>
            <person name="Salmaso N."/>
            <person name="Segata N."/>
        </authorList>
    </citation>
    <scope>NUCLEOTIDE SEQUENCE</scope>
    <source>
        <strain evidence="2">FEM_GT703</strain>
    </source>
</reference>
<name>A0A2G4F0U4_9CYAN</name>
<organism evidence="2 3">
    <name type="scientific">Tychonema bourrellyi FEM_GT703</name>
    <dbReference type="NCBI Taxonomy" id="2040638"/>
    <lineage>
        <taxon>Bacteria</taxon>
        <taxon>Bacillati</taxon>
        <taxon>Cyanobacteriota</taxon>
        <taxon>Cyanophyceae</taxon>
        <taxon>Oscillatoriophycideae</taxon>
        <taxon>Oscillatoriales</taxon>
        <taxon>Microcoleaceae</taxon>
        <taxon>Tychonema</taxon>
    </lineage>
</organism>
<sequence>MPLLQCPTAMLLLSNFGVGLFCYLKALLANLLGKERGPPNEKARKLLYFASLGILAEFSTYQFIFIFFLDYKLILQYYFYIKRYKNKTKVYFCQNLGCEL</sequence>
<evidence type="ECO:0000313" key="3">
    <source>
        <dbReference type="Proteomes" id="UP000226442"/>
    </source>
</evidence>
<evidence type="ECO:0000256" key="1">
    <source>
        <dbReference type="SAM" id="Phobius"/>
    </source>
</evidence>
<feature type="transmembrane region" description="Helical" evidence="1">
    <location>
        <begin position="45"/>
        <end position="69"/>
    </location>
</feature>
<dbReference type="AlphaFoldDB" id="A0A2G4F0U4"/>
<dbReference type="RefSeq" id="WP_096831351.1">
    <property type="nucleotide sequence ID" value="NZ_NXIB02000054.1"/>
</dbReference>
<comment type="caution">
    <text evidence="2">The sequence shown here is derived from an EMBL/GenBank/DDBJ whole genome shotgun (WGS) entry which is preliminary data.</text>
</comment>
<keyword evidence="1" id="KW-0812">Transmembrane</keyword>
<accession>A0A2G4F0U4</accession>
<feature type="transmembrane region" description="Helical" evidence="1">
    <location>
        <begin position="12"/>
        <end position="33"/>
    </location>
</feature>
<keyword evidence="3" id="KW-1185">Reference proteome</keyword>
<proteinExistence type="predicted"/>
<dbReference type="Proteomes" id="UP000226442">
    <property type="component" value="Unassembled WGS sequence"/>
</dbReference>
<gene>
    <name evidence="2" type="ORF">CP500_010920</name>
</gene>
<evidence type="ECO:0000313" key="2">
    <source>
        <dbReference type="EMBL" id="PHX55380.1"/>
    </source>
</evidence>